<name>A0A7S9LRN3_9RHOB</name>
<dbReference type="AlphaFoldDB" id="A0A7S9LRN3"/>
<dbReference type="EMBL" id="CP064942">
    <property type="protein sequence ID" value="QPH53876.1"/>
    <property type="molecule type" value="Genomic_DNA"/>
</dbReference>
<accession>A0A7S9LRN3</accession>
<keyword evidence="1" id="KW-0812">Transmembrane</keyword>
<feature type="transmembrane region" description="Helical" evidence="1">
    <location>
        <begin position="107"/>
        <end position="126"/>
    </location>
</feature>
<keyword evidence="1" id="KW-1133">Transmembrane helix</keyword>
<keyword evidence="3" id="KW-1185">Reference proteome</keyword>
<organism evidence="2 3">
    <name type="scientific">Pontivivens ytuae</name>
    <dbReference type="NCBI Taxonomy" id="2789856"/>
    <lineage>
        <taxon>Bacteria</taxon>
        <taxon>Pseudomonadati</taxon>
        <taxon>Pseudomonadota</taxon>
        <taxon>Alphaproteobacteria</taxon>
        <taxon>Rhodobacterales</taxon>
        <taxon>Paracoccaceae</taxon>
        <taxon>Pontivivens</taxon>
    </lineage>
</organism>
<evidence type="ECO:0000256" key="1">
    <source>
        <dbReference type="SAM" id="Phobius"/>
    </source>
</evidence>
<dbReference type="RefSeq" id="WP_196103085.1">
    <property type="nucleotide sequence ID" value="NZ_CP064942.1"/>
</dbReference>
<proteinExistence type="predicted"/>
<gene>
    <name evidence="2" type="ORF">I0K15_19205</name>
</gene>
<protein>
    <submittedName>
        <fullName evidence="2">Uncharacterized protein</fullName>
    </submittedName>
</protein>
<dbReference type="NCBIfam" id="NF038216">
    <property type="entry name" value="ABZJ_00895_fam"/>
    <property type="match status" value="1"/>
</dbReference>
<dbReference type="InterPro" id="IPR047730">
    <property type="entry name" value="ABZJ_00895-like"/>
</dbReference>
<sequence>MTDEPRTPYLGYYLAILVAAIIGMAVLIFVVQWLTGVNIGGGATAIVPPMAAAMLVGQRWAKQRGATPTSKEAWRFAFVAGLVFFALQILLALMVAASGVLGPVNQGFIGLMVGLVIAYTAVAILMHRWFVMMGARSALKAK</sequence>
<evidence type="ECO:0000313" key="3">
    <source>
        <dbReference type="Proteomes" id="UP000594800"/>
    </source>
</evidence>
<feature type="transmembrane region" description="Helical" evidence="1">
    <location>
        <begin position="39"/>
        <end position="56"/>
    </location>
</feature>
<dbReference type="Proteomes" id="UP000594800">
    <property type="component" value="Chromosome"/>
</dbReference>
<evidence type="ECO:0000313" key="2">
    <source>
        <dbReference type="EMBL" id="QPH53876.1"/>
    </source>
</evidence>
<dbReference type="KEGG" id="poz:I0K15_19205"/>
<keyword evidence="1" id="KW-0472">Membrane</keyword>
<reference evidence="2 3" key="1">
    <citation type="submission" date="2020-11" db="EMBL/GenBank/DDBJ databases">
        <title>Description of Pontivivens ytuae sp. nov. isolated from deep sea sediment of Mariana Trench.</title>
        <authorList>
            <person name="Wang Z."/>
            <person name="Sun Q.-L."/>
            <person name="Xu X.-D."/>
            <person name="Tang Y.-Z."/>
            <person name="Zhang J."/>
        </authorList>
    </citation>
    <scope>NUCLEOTIDE SEQUENCE [LARGE SCALE GENOMIC DNA]</scope>
    <source>
        <strain evidence="2 3">MT2928</strain>
    </source>
</reference>
<feature type="transmembrane region" description="Helical" evidence="1">
    <location>
        <begin position="12"/>
        <end position="33"/>
    </location>
</feature>
<feature type="transmembrane region" description="Helical" evidence="1">
    <location>
        <begin position="76"/>
        <end position="101"/>
    </location>
</feature>